<sequence length="437" mass="44563">MDAGLCVGRRVALLREASGLTRAEVAEAVGRSTEWLRAAEAGRQRLDRYAMVDALADALGVAPGELLGLPCGREDPVTGPLHRAVPALRRALLRSGIPARAAADLPGADLPSTGSLSAGARPAGTAATGARSAGPSPAHVFTAGPDPADRPSVDALRHRLSAAVRHRQEARWTNLALALPPLMDDLRARTADAPADTEPSRLLARALHEAALLAKRLGALDLAALAAAEVRHLAEPAADPVLSASALWLQAEVGLAAGAVSEAAECLDAGLAAAGAVLGRAAPQAWAVWGTLHLVSAVLEGQRGRQAESSAHLAEAASALAHTDASSSGPTGFGEGEWAVHTVHAALELGEDLGALARIEGMDLRALPAERRARHGIDRARAAARAGDAVGAAGELLAADRVAAQVVRTHPLAGELLRTAPSSRPVADAAARLGVRL</sequence>
<dbReference type="InterPro" id="IPR001387">
    <property type="entry name" value="Cro/C1-type_HTH"/>
</dbReference>
<evidence type="ECO:0000313" key="3">
    <source>
        <dbReference type="EMBL" id="GAA4835204.1"/>
    </source>
</evidence>
<dbReference type="InterPro" id="IPR010982">
    <property type="entry name" value="Lambda_DNA-bd_dom_sf"/>
</dbReference>
<name>A0ABP9DAC2_9ACTN</name>
<dbReference type="SUPFAM" id="SSF47413">
    <property type="entry name" value="lambda repressor-like DNA-binding domains"/>
    <property type="match status" value="1"/>
</dbReference>
<dbReference type="CDD" id="cd00093">
    <property type="entry name" value="HTH_XRE"/>
    <property type="match status" value="1"/>
</dbReference>
<evidence type="ECO:0000313" key="4">
    <source>
        <dbReference type="Proteomes" id="UP001501752"/>
    </source>
</evidence>
<gene>
    <name evidence="3" type="ORF">GCM10023235_07380</name>
</gene>
<comment type="caution">
    <text evidence="3">The sequence shown here is derived from an EMBL/GenBank/DDBJ whole genome shotgun (WGS) entry which is preliminary data.</text>
</comment>
<dbReference type="Gene3D" id="1.10.260.40">
    <property type="entry name" value="lambda repressor-like DNA-binding domains"/>
    <property type="match status" value="1"/>
</dbReference>
<keyword evidence="4" id="KW-1185">Reference proteome</keyword>
<dbReference type="Pfam" id="PF13560">
    <property type="entry name" value="HTH_31"/>
    <property type="match status" value="1"/>
</dbReference>
<dbReference type="PROSITE" id="PS50943">
    <property type="entry name" value="HTH_CROC1"/>
    <property type="match status" value="1"/>
</dbReference>
<protein>
    <recommendedName>
        <fullName evidence="2">HTH cro/C1-type domain-containing protein</fullName>
    </recommendedName>
</protein>
<dbReference type="Proteomes" id="UP001501752">
    <property type="component" value="Unassembled WGS sequence"/>
</dbReference>
<dbReference type="SMART" id="SM00530">
    <property type="entry name" value="HTH_XRE"/>
    <property type="match status" value="1"/>
</dbReference>
<evidence type="ECO:0000256" key="1">
    <source>
        <dbReference type="SAM" id="MobiDB-lite"/>
    </source>
</evidence>
<dbReference type="EMBL" id="BAABIS010000001">
    <property type="protein sequence ID" value="GAA4835204.1"/>
    <property type="molecule type" value="Genomic_DNA"/>
</dbReference>
<reference evidence="4" key="1">
    <citation type="journal article" date="2019" name="Int. J. Syst. Evol. Microbiol.">
        <title>The Global Catalogue of Microorganisms (GCM) 10K type strain sequencing project: providing services to taxonomists for standard genome sequencing and annotation.</title>
        <authorList>
            <consortium name="The Broad Institute Genomics Platform"/>
            <consortium name="The Broad Institute Genome Sequencing Center for Infectious Disease"/>
            <person name="Wu L."/>
            <person name="Ma J."/>
        </authorList>
    </citation>
    <scope>NUCLEOTIDE SEQUENCE [LARGE SCALE GENOMIC DNA]</scope>
    <source>
        <strain evidence="4">JCM 13006</strain>
    </source>
</reference>
<proteinExistence type="predicted"/>
<evidence type="ECO:0000259" key="2">
    <source>
        <dbReference type="PROSITE" id="PS50943"/>
    </source>
</evidence>
<organism evidence="3 4">
    <name type="scientific">Kitasatospora terrestris</name>
    <dbReference type="NCBI Taxonomy" id="258051"/>
    <lineage>
        <taxon>Bacteria</taxon>
        <taxon>Bacillati</taxon>
        <taxon>Actinomycetota</taxon>
        <taxon>Actinomycetes</taxon>
        <taxon>Kitasatosporales</taxon>
        <taxon>Streptomycetaceae</taxon>
        <taxon>Kitasatospora</taxon>
    </lineage>
</organism>
<feature type="domain" description="HTH cro/C1-type" evidence="2">
    <location>
        <begin position="11"/>
        <end position="66"/>
    </location>
</feature>
<feature type="region of interest" description="Disordered" evidence="1">
    <location>
        <begin position="113"/>
        <end position="149"/>
    </location>
</feature>
<feature type="compositionally biased region" description="Low complexity" evidence="1">
    <location>
        <begin position="117"/>
        <end position="138"/>
    </location>
</feature>
<accession>A0ABP9DAC2</accession>
<dbReference type="RefSeq" id="WP_345695295.1">
    <property type="nucleotide sequence ID" value="NZ_BAABIS010000001.1"/>
</dbReference>